<feature type="binding site" evidence="7">
    <location>
        <position position="84"/>
    </location>
    <ligand>
        <name>sn-glycerol 3-phosphate</name>
        <dbReference type="ChEBI" id="CHEBI:57597"/>
    </ligand>
</feature>
<dbReference type="PIRSF" id="PIRSF000538">
    <property type="entry name" value="GlpK"/>
    <property type="match status" value="1"/>
</dbReference>
<dbReference type="PROSITE" id="PS00445">
    <property type="entry name" value="FGGY_KINASES_2"/>
    <property type="match status" value="1"/>
</dbReference>
<dbReference type="PANTHER" id="PTHR10196">
    <property type="entry name" value="SUGAR KINASE"/>
    <property type="match status" value="1"/>
</dbReference>
<feature type="binding site" evidence="7">
    <location>
        <position position="13"/>
    </location>
    <ligand>
        <name>sn-glycerol 3-phosphate</name>
        <dbReference type="ChEBI" id="CHEBI:57597"/>
    </ligand>
</feature>
<keyword evidence="6 7" id="KW-0067">ATP-binding</keyword>
<dbReference type="InterPro" id="IPR018484">
    <property type="entry name" value="FGGY_N"/>
</dbReference>
<evidence type="ECO:0000256" key="5">
    <source>
        <dbReference type="ARBA" id="ARBA00022798"/>
    </source>
</evidence>
<feature type="binding site" evidence="7">
    <location>
        <position position="246"/>
    </location>
    <ligand>
        <name>glycerol</name>
        <dbReference type="ChEBI" id="CHEBI:17754"/>
    </ligand>
</feature>
<dbReference type="InterPro" id="IPR043129">
    <property type="entry name" value="ATPase_NBD"/>
</dbReference>
<evidence type="ECO:0000313" key="11">
    <source>
        <dbReference type="EMBL" id="GAA0861484.1"/>
    </source>
</evidence>
<comment type="similarity">
    <text evidence="1 7 8">Belongs to the FGGY kinase family.</text>
</comment>
<comment type="pathway">
    <text evidence="7">Polyol metabolism; glycerol degradation via glycerol kinase pathway; sn-glycerol 3-phosphate from glycerol: step 1/1.</text>
</comment>
<dbReference type="EMBL" id="BAAACP010000001">
    <property type="protein sequence ID" value="GAA0861484.1"/>
    <property type="molecule type" value="Genomic_DNA"/>
</dbReference>
<reference evidence="11 12" key="1">
    <citation type="journal article" date="2019" name="Int. J. Syst. Evol. Microbiol.">
        <title>The Global Catalogue of Microorganisms (GCM) 10K type strain sequencing project: providing services to taxonomists for standard genome sequencing and annotation.</title>
        <authorList>
            <consortium name="The Broad Institute Genomics Platform"/>
            <consortium name="The Broad Institute Genome Sequencing Center for Infectious Disease"/>
            <person name="Wu L."/>
            <person name="Ma J."/>
        </authorList>
    </citation>
    <scope>NUCLEOTIDE SEQUENCE [LARGE SCALE GENOMIC DNA]</scope>
    <source>
        <strain evidence="11 12">JCM 6486</strain>
    </source>
</reference>
<dbReference type="SUPFAM" id="SSF53067">
    <property type="entry name" value="Actin-like ATPase domain"/>
    <property type="match status" value="2"/>
</dbReference>
<dbReference type="RefSeq" id="WP_346041397.1">
    <property type="nucleotide sequence ID" value="NZ_BAAACP010000001.1"/>
</dbReference>
<feature type="binding site" evidence="7">
    <location>
        <position position="310"/>
    </location>
    <ligand>
        <name>ADP</name>
        <dbReference type="ChEBI" id="CHEBI:456216"/>
    </ligand>
</feature>
<feature type="binding site" evidence="7">
    <location>
        <position position="267"/>
    </location>
    <ligand>
        <name>ATP</name>
        <dbReference type="ChEBI" id="CHEBI:30616"/>
    </ligand>
</feature>
<keyword evidence="12" id="KW-1185">Reference proteome</keyword>
<keyword evidence="2 7" id="KW-0808">Transferase</keyword>
<comment type="catalytic activity">
    <reaction evidence="7">
        <text>glycerol + ATP = sn-glycerol 3-phosphate + ADP + H(+)</text>
        <dbReference type="Rhea" id="RHEA:21644"/>
        <dbReference type="ChEBI" id="CHEBI:15378"/>
        <dbReference type="ChEBI" id="CHEBI:17754"/>
        <dbReference type="ChEBI" id="CHEBI:30616"/>
        <dbReference type="ChEBI" id="CHEBI:57597"/>
        <dbReference type="ChEBI" id="CHEBI:456216"/>
        <dbReference type="EC" id="2.7.1.30"/>
    </reaction>
</comment>
<organism evidence="11 12">
    <name type="scientific">Paraclostridium tenue</name>
    <dbReference type="NCBI Taxonomy" id="1737"/>
    <lineage>
        <taxon>Bacteria</taxon>
        <taxon>Bacillati</taxon>
        <taxon>Bacillota</taxon>
        <taxon>Clostridia</taxon>
        <taxon>Peptostreptococcales</taxon>
        <taxon>Peptostreptococcaceae</taxon>
        <taxon>Paraclostridium</taxon>
    </lineage>
</organism>
<dbReference type="EC" id="2.7.1.30" evidence="7"/>
<evidence type="ECO:0000256" key="7">
    <source>
        <dbReference type="HAMAP-Rule" id="MF_00186"/>
    </source>
</evidence>
<feature type="binding site" evidence="7">
    <location>
        <position position="310"/>
    </location>
    <ligand>
        <name>ATP</name>
        <dbReference type="ChEBI" id="CHEBI:30616"/>
    </ligand>
</feature>
<feature type="domain" description="Carbohydrate kinase FGGY C-terminal" evidence="10">
    <location>
        <begin position="262"/>
        <end position="449"/>
    </location>
</feature>
<evidence type="ECO:0000256" key="6">
    <source>
        <dbReference type="ARBA" id="ARBA00022840"/>
    </source>
</evidence>
<feature type="binding site" evidence="7">
    <location>
        <position position="411"/>
    </location>
    <ligand>
        <name>ADP</name>
        <dbReference type="ChEBI" id="CHEBI:456216"/>
    </ligand>
</feature>
<dbReference type="Gene3D" id="3.30.420.40">
    <property type="match status" value="2"/>
</dbReference>
<dbReference type="InterPro" id="IPR000577">
    <property type="entry name" value="Carb_kinase_FGGY"/>
</dbReference>
<dbReference type="NCBIfam" id="TIGR01311">
    <property type="entry name" value="glycerol_kin"/>
    <property type="match status" value="1"/>
</dbReference>
<feature type="binding site" evidence="7">
    <location>
        <position position="15"/>
    </location>
    <ligand>
        <name>ATP</name>
        <dbReference type="ChEBI" id="CHEBI:30616"/>
    </ligand>
</feature>
<keyword evidence="4 7" id="KW-0418">Kinase</keyword>
<dbReference type="InterPro" id="IPR018485">
    <property type="entry name" value="FGGY_C"/>
</dbReference>
<gene>
    <name evidence="11" type="primary">glpK_1</name>
    <name evidence="7" type="synonym">glpK</name>
    <name evidence="11" type="ORF">GCM10008917_03000</name>
</gene>
<protein>
    <recommendedName>
        <fullName evidence="7">Glycerol kinase</fullName>
        <ecNumber evidence="7">2.7.1.30</ecNumber>
    </recommendedName>
    <alternativeName>
        <fullName evidence="7">ATP:glycerol 3-phosphotransferase</fullName>
    </alternativeName>
    <alternativeName>
        <fullName evidence="7">Glycerokinase</fullName>
        <shortName evidence="7">GK</shortName>
    </alternativeName>
</protein>
<feature type="binding site" evidence="7">
    <location>
        <position position="411"/>
    </location>
    <ligand>
        <name>ATP</name>
        <dbReference type="ChEBI" id="CHEBI:30616"/>
    </ligand>
</feature>
<dbReference type="GO" id="GO:0016301">
    <property type="term" value="F:kinase activity"/>
    <property type="evidence" value="ECO:0007669"/>
    <property type="project" value="UniProtKB-KW"/>
</dbReference>
<accession>A0ABN1LXA1</accession>
<evidence type="ECO:0000313" key="12">
    <source>
        <dbReference type="Proteomes" id="UP001400965"/>
    </source>
</evidence>
<feature type="binding site" evidence="7">
    <location>
        <position position="17"/>
    </location>
    <ligand>
        <name>ADP</name>
        <dbReference type="ChEBI" id="CHEBI:456216"/>
    </ligand>
</feature>
<feature type="binding site" evidence="7">
    <location>
        <position position="13"/>
    </location>
    <ligand>
        <name>ATP</name>
        <dbReference type="ChEBI" id="CHEBI:30616"/>
    </ligand>
</feature>
<feature type="binding site" evidence="7">
    <location>
        <position position="83"/>
    </location>
    <ligand>
        <name>glycerol</name>
        <dbReference type="ChEBI" id="CHEBI:17754"/>
    </ligand>
</feature>
<feature type="binding site" evidence="7">
    <location>
        <position position="245"/>
    </location>
    <ligand>
        <name>sn-glycerol 3-phosphate</name>
        <dbReference type="ChEBI" id="CHEBI:57597"/>
    </ligand>
</feature>
<comment type="function">
    <text evidence="7">Key enzyme in the regulation of glycerol uptake and metabolism. Catalyzes the phosphorylation of glycerol to yield sn-glycerol 3-phosphate.</text>
</comment>
<feature type="binding site" evidence="7">
    <location>
        <position position="415"/>
    </location>
    <ligand>
        <name>ADP</name>
        <dbReference type="ChEBI" id="CHEBI:456216"/>
    </ligand>
</feature>
<dbReference type="PROSITE" id="PS00933">
    <property type="entry name" value="FGGY_KINASES_1"/>
    <property type="match status" value="1"/>
</dbReference>
<feature type="binding site" evidence="7">
    <location>
        <position position="245"/>
    </location>
    <ligand>
        <name>glycerol</name>
        <dbReference type="ChEBI" id="CHEBI:17754"/>
    </ligand>
</feature>
<dbReference type="InterPro" id="IPR018483">
    <property type="entry name" value="Carb_kinase_FGGY_CS"/>
</dbReference>
<dbReference type="Pfam" id="PF00370">
    <property type="entry name" value="FGGY_N"/>
    <property type="match status" value="1"/>
</dbReference>
<dbReference type="NCBIfam" id="NF000756">
    <property type="entry name" value="PRK00047.1"/>
    <property type="match status" value="1"/>
</dbReference>
<feature type="binding site" evidence="7">
    <location>
        <position position="314"/>
    </location>
    <ligand>
        <name>ATP</name>
        <dbReference type="ChEBI" id="CHEBI:30616"/>
    </ligand>
</feature>
<dbReference type="CDD" id="cd07786">
    <property type="entry name" value="FGGY_EcGK_like"/>
    <property type="match status" value="1"/>
</dbReference>
<evidence type="ECO:0000259" key="9">
    <source>
        <dbReference type="Pfam" id="PF00370"/>
    </source>
</evidence>
<comment type="activity regulation">
    <text evidence="7">Activated by phosphorylation and inhibited by fructose 1,6-bisphosphate (FBP).</text>
</comment>
<feature type="binding site" evidence="7">
    <location>
        <position position="83"/>
    </location>
    <ligand>
        <name>sn-glycerol 3-phosphate</name>
        <dbReference type="ChEBI" id="CHEBI:57597"/>
    </ligand>
</feature>
<dbReference type="InterPro" id="IPR005999">
    <property type="entry name" value="Glycerol_kin"/>
</dbReference>
<feature type="binding site" evidence="7">
    <location>
        <position position="135"/>
    </location>
    <ligand>
        <name>sn-glycerol 3-phosphate</name>
        <dbReference type="ChEBI" id="CHEBI:57597"/>
    </ligand>
</feature>
<feature type="binding site" evidence="7">
    <location>
        <position position="267"/>
    </location>
    <ligand>
        <name>ADP</name>
        <dbReference type="ChEBI" id="CHEBI:456216"/>
    </ligand>
</feature>
<comment type="subunit">
    <text evidence="7">Homotetramer and homodimer (in equilibrium).</text>
</comment>
<dbReference type="PANTHER" id="PTHR10196:SF69">
    <property type="entry name" value="GLYCEROL KINASE"/>
    <property type="match status" value="1"/>
</dbReference>
<proteinExistence type="inferred from homology"/>
<feature type="binding site" evidence="7">
    <location>
        <position position="84"/>
    </location>
    <ligand>
        <name>glycerol</name>
        <dbReference type="ChEBI" id="CHEBI:17754"/>
    </ligand>
</feature>
<evidence type="ECO:0000259" key="10">
    <source>
        <dbReference type="Pfam" id="PF02782"/>
    </source>
</evidence>
<evidence type="ECO:0000256" key="4">
    <source>
        <dbReference type="ARBA" id="ARBA00022777"/>
    </source>
</evidence>
<evidence type="ECO:0000256" key="1">
    <source>
        <dbReference type="ARBA" id="ARBA00009156"/>
    </source>
</evidence>
<evidence type="ECO:0000256" key="3">
    <source>
        <dbReference type="ARBA" id="ARBA00022741"/>
    </source>
</evidence>
<feature type="domain" description="Carbohydrate kinase FGGY N-terminal" evidence="9">
    <location>
        <begin position="5"/>
        <end position="252"/>
    </location>
</feature>
<feature type="binding site" evidence="7">
    <location>
        <position position="135"/>
    </location>
    <ligand>
        <name>glycerol</name>
        <dbReference type="ChEBI" id="CHEBI:17754"/>
    </ligand>
</feature>
<dbReference type="Pfam" id="PF02782">
    <property type="entry name" value="FGGY_C"/>
    <property type="match status" value="1"/>
</dbReference>
<keyword evidence="3 7" id="KW-0547">Nucleotide-binding</keyword>
<comment type="caution">
    <text evidence="11">The sequence shown here is derived from an EMBL/GenBank/DDBJ whole genome shotgun (WGS) entry which is preliminary data.</text>
</comment>
<feature type="binding site" evidence="7">
    <location>
        <position position="14"/>
    </location>
    <ligand>
        <name>ATP</name>
        <dbReference type="ChEBI" id="CHEBI:30616"/>
    </ligand>
</feature>
<keyword evidence="5 7" id="KW-0319">Glycerol metabolism</keyword>
<evidence type="ECO:0000256" key="2">
    <source>
        <dbReference type="ARBA" id="ARBA00022679"/>
    </source>
</evidence>
<evidence type="ECO:0000256" key="8">
    <source>
        <dbReference type="RuleBase" id="RU003733"/>
    </source>
</evidence>
<dbReference type="HAMAP" id="MF_00186">
    <property type="entry name" value="Glycerol_kin"/>
    <property type="match status" value="1"/>
</dbReference>
<name>A0ABN1LXA1_9FIRM</name>
<dbReference type="Proteomes" id="UP001400965">
    <property type="component" value="Unassembled WGS sequence"/>
</dbReference>
<sequence>MEKKYIIALDQGTTSSRAILFDKYGNVVSSAQKEFTQFYPKPSWVEHNPMEIWGSQSGVLREVLETSSVRPDEIAAIGITNQRETTIVWDKNTGKPIYNAIVWQCRRTSDICDKLKEKGLEPVIKEKTGLIIDAYFSATKINWILENVKGAREKAENGELLFGTVDTWLIWNLTRGKVHITDYSNASRTMLYNIKKLQWDEDILNELNIPKSMLPQVRPSSEIYGYTDGEMLAGAKIPISGCAGDQQAALFGQTCFEKGSVKNTYGTGCFLLMNTGDKVVESKNGLLTTIAWGVDGKINYALEGSIFVGGASIQWLRDELRLIYDSGQSEYYANQVKDTNGVYVVPAFTGLGAPYWDMYARGAIFGLTRGAKRGHIVRATLESIAYQTKDVLNAMQEDSGMDLKFLRVDGGASANNFLMQFQSDILNVNIDRPKVLETTALGAAYLAGLSVGFYNSVDEIKEKWEVEKEFISNMDERKRNILYKGWKRAVERSLLWAKEDEEFLSELERIN</sequence>
<feature type="binding site" evidence="7">
    <location>
        <position position="13"/>
    </location>
    <ligand>
        <name>ADP</name>
        <dbReference type="ChEBI" id="CHEBI:456216"/>
    </ligand>
</feature>